<feature type="chain" id="PRO_5020905686" evidence="2">
    <location>
        <begin position="20"/>
        <end position="124"/>
    </location>
</feature>
<dbReference type="EMBL" id="AZBU02000003">
    <property type="protein sequence ID" value="TKR88039.1"/>
    <property type="molecule type" value="Genomic_DNA"/>
</dbReference>
<keyword evidence="2" id="KW-0732">Signal</keyword>
<evidence type="ECO:0000256" key="1">
    <source>
        <dbReference type="SAM" id="MobiDB-lite"/>
    </source>
</evidence>
<sequence>MFLTPYILAFVLMAGFSSSASSVVPSIGHTQAPKENLFMEYMTRGLHSCAGNYLQTLTKLHHLIKEAAAEHRKCAESLAQAEKNYGPTDYAHLDELLDQYRDADEKQTVNAQRRRRSTALEMPL</sequence>
<evidence type="ECO:0000313" key="4">
    <source>
        <dbReference type="Proteomes" id="UP000298663"/>
    </source>
</evidence>
<proteinExistence type="predicted"/>
<comment type="caution">
    <text evidence="3">The sequence shown here is derived from an EMBL/GenBank/DDBJ whole genome shotgun (WGS) entry which is preliminary data.</text>
</comment>
<dbReference type="Proteomes" id="UP000298663">
    <property type="component" value="Unassembled WGS sequence"/>
</dbReference>
<name>A0A4U5NWS8_STECR</name>
<organism evidence="3 4">
    <name type="scientific">Steinernema carpocapsae</name>
    <name type="common">Entomopathogenic nematode</name>
    <dbReference type="NCBI Taxonomy" id="34508"/>
    <lineage>
        <taxon>Eukaryota</taxon>
        <taxon>Metazoa</taxon>
        <taxon>Ecdysozoa</taxon>
        <taxon>Nematoda</taxon>
        <taxon>Chromadorea</taxon>
        <taxon>Rhabditida</taxon>
        <taxon>Tylenchina</taxon>
        <taxon>Panagrolaimomorpha</taxon>
        <taxon>Strongyloidoidea</taxon>
        <taxon>Steinernematidae</taxon>
        <taxon>Steinernema</taxon>
    </lineage>
</organism>
<feature type="signal peptide" evidence="2">
    <location>
        <begin position="1"/>
        <end position="19"/>
    </location>
</feature>
<evidence type="ECO:0000256" key="2">
    <source>
        <dbReference type="SAM" id="SignalP"/>
    </source>
</evidence>
<reference evidence="3 4" key="2">
    <citation type="journal article" date="2019" name="G3 (Bethesda)">
        <title>Hybrid Assembly of the Genome of the Entomopathogenic Nematode Steinernema carpocapsae Identifies the X-Chromosome.</title>
        <authorList>
            <person name="Serra L."/>
            <person name="Macchietto M."/>
            <person name="Macias-Munoz A."/>
            <person name="McGill C.J."/>
            <person name="Rodriguez I.M."/>
            <person name="Rodriguez B."/>
            <person name="Murad R."/>
            <person name="Mortazavi A."/>
        </authorList>
    </citation>
    <scope>NUCLEOTIDE SEQUENCE [LARGE SCALE GENOMIC DNA]</scope>
    <source>
        <strain evidence="3 4">ALL</strain>
    </source>
</reference>
<dbReference type="OrthoDB" id="5865390at2759"/>
<feature type="region of interest" description="Disordered" evidence="1">
    <location>
        <begin position="104"/>
        <end position="124"/>
    </location>
</feature>
<dbReference type="AlphaFoldDB" id="A0A4U5NWS8"/>
<gene>
    <name evidence="3" type="ORF">L596_012340</name>
</gene>
<accession>A0A4U5NWS8</accession>
<reference evidence="3 4" key="1">
    <citation type="journal article" date="2015" name="Genome Biol.">
        <title>Comparative genomics of Steinernema reveals deeply conserved gene regulatory networks.</title>
        <authorList>
            <person name="Dillman A.R."/>
            <person name="Macchietto M."/>
            <person name="Porter C.F."/>
            <person name="Rogers A."/>
            <person name="Williams B."/>
            <person name="Antoshechkin I."/>
            <person name="Lee M.M."/>
            <person name="Goodwin Z."/>
            <person name="Lu X."/>
            <person name="Lewis E.E."/>
            <person name="Goodrich-Blair H."/>
            <person name="Stock S.P."/>
            <person name="Adams B.J."/>
            <person name="Sternberg P.W."/>
            <person name="Mortazavi A."/>
        </authorList>
    </citation>
    <scope>NUCLEOTIDE SEQUENCE [LARGE SCALE GENOMIC DNA]</scope>
    <source>
        <strain evidence="3 4">ALL</strain>
    </source>
</reference>
<evidence type="ECO:0000313" key="3">
    <source>
        <dbReference type="EMBL" id="TKR88039.1"/>
    </source>
</evidence>
<protein>
    <submittedName>
        <fullName evidence="3">Uncharacterized protein</fullName>
    </submittedName>
</protein>
<keyword evidence="4" id="KW-1185">Reference proteome</keyword>